<evidence type="ECO:0000313" key="4">
    <source>
        <dbReference type="EMBL" id="QEV37876.1"/>
    </source>
</evidence>
<keyword evidence="5" id="KW-1185">Reference proteome</keyword>
<dbReference type="Proteomes" id="UP000325763">
    <property type="component" value="Chromosome"/>
</dbReference>
<reference evidence="4 6" key="3">
    <citation type="submission" date="2017-09" db="EMBL/GenBank/DDBJ databases">
        <title>Streptomyces genome completion.</title>
        <authorList>
            <person name="Lee N."/>
            <person name="Cho B.-K."/>
        </authorList>
    </citation>
    <scope>NUCLEOTIDE SEQUENCE [LARGE SCALE GENOMIC DNA]</scope>
    <source>
        <strain evidence="4 6">ATCC 14899</strain>
    </source>
</reference>
<evidence type="ECO:0000256" key="1">
    <source>
        <dbReference type="SAM" id="Coils"/>
    </source>
</evidence>
<dbReference type="EMBL" id="CP009313">
    <property type="protein sequence ID" value="AJE39284.1"/>
    <property type="molecule type" value="Genomic_DNA"/>
</dbReference>
<accession>A0A0B5D7V5</accession>
<evidence type="ECO:0000313" key="6">
    <source>
        <dbReference type="Proteomes" id="UP000325763"/>
    </source>
</evidence>
<sequence length="92" mass="10601">MATTFEELVEMQRAANEAEAQAAELRERYGPPTLASWTRQQSDLYETAVRAWRDLDRDLQLEITEYAKEHDRTRSDVEAEIQARAGKPSESD</sequence>
<evidence type="ECO:0000313" key="5">
    <source>
        <dbReference type="Proteomes" id="UP000031526"/>
    </source>
</evidence>
<dbReference type="KEGG" id="snq:CP978_04395"/>
<dbReference type="EMBL" id="CP023747">
    <property type="protein sequence ID" value="QEV37876.1"/>
    <property type="molecule type" value="Genomic_DNA"/>
</dbReference>
<reference evidence="5" key="1">
    <citation type="submission" date="2014-09" db="EMBL/GenBank/DDBJ databases">
        <title>Sequence of the Streptomyces nodosus genome.</title>
        <authorList>
            <person name="Sweeney P."/>
            <person name="Stephens N."/>
            <person name="Murphy C."/>
            <person name="Caffrey P."/>
        </authorList>
    </citation>
    <scope>NUCLEOTIDE SEQUENCE [LARGE SCALE GENOMIC DNA]</scope>
    <source>
        <strain evidence="5">ATCC 14899</strain>
    </source>
</reference>
<feature type="coiled-coil region" evidence="1">
    <location>
        <begin position="1"/>
        <end position="28"/>
    </location>
</feature>
<reference evidence="3 5" key="2">
    <citation type="journal article" date="2016" name="Appl. Microbiol. Biotechnol.">
        <title>Exploiting the genome sequence of Streptomyces nodosus for enhanced antibiotic production.</title>
        <authorList>
            <person name="Sweeney P."/>
            <person name="Murphy C.D."/>
            <person name="Caffrey P."/>
        </authorList>
    </citation>
    <scope>NUCLEOTIDE SEQUENCE [LARGE SCALE GENOMIC DNA]</scope>
    <source>
        <strain evidence="3 5">ATCC 14899</strain>
    </source>
</reference>
<proteinExistence type="predicted"/>
<dbReference type="HOGENOM" id="CLU_2439383_0_0_11"/>
<dbReference type="AlphaFoldDB" id="A0A0B5D7V5"/>
<evidence type="ECO:0000256" key="2">
    <source>
        <dbReference type="SAM" id="MobiDB-lite"/>
    </source>
</evidence>
<evidence type="ECO:0000313" key="3">
    <source>
        <dbReference type="EMBL" id="AJE39284.1"/>
    </source>
</evidence>
<dbReference type="Proteomes" id="UP000031526">
    <property type="component" value="Chromosome"/>
</dbReference>
<feature type="region of interest" description="Disordered" evidence="2">
    <location>
        <begin position="69"/>
        <end position="92"/>
    </location>
</feature>
<keyword evidence="1" id="KW-0175">Coiled coil</keyword>
<dbReference type="RefSeq" id="WP_043437676.1">
    <property type="nucleotide sequence ID" value="NZ_CP009313.1"/>
</dbReference>
<protein>
    <submittedName>
        <fullName evidence="3">Uncharacterized protein</fullName>
    </submittedName>
</protein>
<organism evidence="3 5">
    <name type="scientific">Streptomyces nodosus</name>
    <dbReference type="NCBI Taxonomy" id="40318"/>
    <lineage>
        <taxon>Bacteria</taxon>
        <taxon>Bacillati</taxon>
        <taxon>Actinomycetota</taxon>
        <taxon>Actinomycetes</taxon>
        <taxon>Kitasatosporales</taxon>
        <taxon>Streptomycetaceae</taxon>
        <taxon>Streptomyces</taxon>
    </lineage>
</organism>
<dbReference type="STRING" id="40318.SNOD_04010"/>
<gene>
    <name evidence="4" type="ORF">CP978_04395</name>
    <name evidence="3" type="ORF">SNOD_04010</name>
</gene>
<dbReference type="OrthoDB" id="4323991at2"/>
<name>A0A0B5D7V5_9ACTN</name>